<evidence type="ECO:0000256" key="1">
    <source>
        <dbReference type="SAM" id="Phobius"/>
    </source>
</evidence>
<keyword evidence="3" id="KW-1185">Reference proteome</keyword>
<feature type="transmembrane region" description="Helical" evidence="1">
    <location>
        <begin position="12"/>
        <end position="34"/>
    </location>
</feature>
<dbReference type="Proteomes" id="UP000186455">
    <property type="component" value="Unassembled WGS sequence"/>
</dbReference>
<reference evidence="2 3" key="1">
    <citation type="submission" date="2015-06" db="EMBL/GenBank/DDBJ databases">
        <title>Cloning and characterization of the uncialamcin biosynthetic gene cluster.</title>
        <authorList>
            <person name="Yan X."/>
            <person name="Huang T."/>
            <person name="Ge H."/>
            <person name="Shen B."/>
        </authorList>
    </citation>
    <scope>NUCLEOTIDE SEQUENCE [LARGE SCALE GENOMIC DNA]</scope>
    <source>
        <strain evidence="2 3">DCA2648</strain>
    </source>
</reference>
<keyword evidence="1" id="KW-0472">Membrane</keyword>
<dbReference type="STRING" id="1048205.AB852_30370"/>
<gene>
    <name evidence="2" type="ORF">AB852_30370</name>
</gene>
<protein>
    <submittedName>
        <fullName evidence="2">Uncharacterized protein</fullName>
    </submittedName>
</protein>
<organism evidence="2 3">
    <name type="scientific">Streptomyces uncialis</name>
    <dbReference type="NCBI Taxonomy" id="1048205"/>
    <lineage>
        <taxon>Bacteria</taxon>
        <taxon>Bacillati</taxon>
        <taxon>Actinomycetota</taxon>
        <taxon>Actinomycetes</taxon>
        <taxon>Kitasatosporales</taxon>
        <taxon>Streptomycetaceae</taxon>
        <taxon>Streptomyces</taxon>
    </lineage>
</organism>
<evidence type="ECO:0000313" key="2">
    <source>
        <dbReference type="EMBL" id="OKH90858.1"/>
    </source>
</evidence>
<comment type="caution">
    <text evidence="2">The sequence shown here is derived from an EMBL/GenBank/DDBJ whole genome shotgun (WGS) entry which is preliminary data.</text>
</comment>
<accession>A0A1Q4UZ77</accession>
<dbReference type="EMBL" id="LFBV01000010">
    <property type="protein sequence ID" value="OKH90858.1"/>
    <property type="molecule type" value="Genomic_DNA"/>
</dbReference>
<proteinExistence type="predicted"/>
<sequence length="67" mass="6710">MIDVDTAVRGGLRLATGLVLGACTAVAELIFVLLTGLARRAAALDGTFDVDSPVGGPTVITVKLPCG</sequence>
<name>A0A1Q4UZ77_9ACTN</name>
<keyword evidence="1" id="KW-0812">Transmembrane</keyword>
<evidence type="ECO:0000313" key="3">
    <source>
        <dbReference type="Proteomes" id="UP000186455"/>
    </source>
</evidence>
<keyword evidence="1" id="KW-1133">Transmembrane helix</keyword>
<dbReference type="AlphaFoldDB" id="A0A1Q4UZ77"/>